<reference evidence="3 4" key="1">
    <citation type="submission" date="2018-08" db="EMBL/GenBank/DDBJ databases">
        <title>Genome sequence of Methylocystis hirsuta CSC1, a methanotroph able to accumulate PHAs.</title>
        <authorList>
            <person name="Bordel S."/>
            <person name="Rodriguez E."/>
            <person name="Gancedo J."/>
            <person name="Munoz R."/>
        </authorList>
    </citation>
    <scope>NUCLEOTIDE SEQUENCE [LARGE SCALE GENOMIC DNA]</scope>
    <source>
        <strain evidence="3 4">CSC1</strain>
    </source>
</reference>
<comment type="caution">
    <text evidence="3">The sequence shown here is derived from an EMBL/GenBank/DDBJ whole genome shotgun (WGS) entry which is preliminary data.</text>
</comment>
<dbReference type="EMBL" id="QWDD01000003">
    <property type="protein sequence ID" value="RNJ48123.1"/>
    <property type="molecule type" value="Genomic_DNA"/>
</dbReference>
<dbReference type="PROSITE" id="PS51276">
    <property type="entry name" value="PEPTIDASE_C56_PFPI"/>
    <property type="match status" value="1"/>
</dbReference>
<name>A0A3M9XIX6_9HYPH</name>
<keyword evidence="3" id="KW-0315">Glutamine amidotransferase</keyword>
<dbReference type="InterPro" id="IPR002818">
    <property type="entry name" value="DJ-1/PfpI"/>
</dbReference>
<dbReference type="NCBIfam" id="TIGR01382">
    <property type="entry name" value="PfpI"/>
    <property type="match status" value="1"/>
</dbReference>
<dbReference type="PANTHER" id="PTHR42733">
    <property type="entry name" value="DJ-1 PROTEIN"/>
    <property type="match status" value="1"/>
</dbReference>
<evidence type="ECO:0000313" key="4">
    <source>
        <dbReference type="Proteomes" id="UP000268623"/>
    </source>
</evidence>
<evidence type="ECO:0000313" key="3">
    <source>
        <dbReference type="EMBL" id="RNJ48123.1"/>
    </source>
</evidence>
<organism evidence="3 4">
    <name type="scientific">Methylocystis hirsuta</name>
    <dbReference type="NCBI Taxonomy" id="369798"/>
    <lineage>
        <taxon>Bacteria</taxon>
        <taxon>Pseudomonadati</taxon>
        <taxon>Pseudomonadota</taxon>
        <taxon>Alphaproteobacteria</taxon>
        <taxon>Hyphomicrobiales</taxon>
        <taxon>Methylocystaceae</taxon>
        <taxon>Methylocystis</taxon>
    </lineage>
</organism>
<sequence>MRALIVSSDRFEDSELSEPLQQLQAKGVEVDIAAPQQGPITGKHGHRVSAGLALSAVRAEDYELLLLPGGEAPASLRKIPEAVAIARHFLQADKPVAAICHGPQLLIATGLMAGRTATCYRAVRQELEAAGANYLDREAVVDGNLVTSRQPADIPAFMRAIFRITRLSG</sequence>
<gene>
    <name evidence="3" type="ORF">D1O30_20060</name>
</gene>
<dbReference type="SUPFAM" id="SSF52317">
    <property type="entry name" value="Class I glutamine amidotransferase-like"/>
    <property type="match status" value="1"/>
</dbReference>
<dbReference type="Proteomes" id="UP000268623">
    <property type="component" value="Unassembled WGS sequence"/>
</dbReference>
<evidence type="ECO:0000259" key="2">
    <source>
        <dbReference type="Pfam" id="PF01965"/>
    </source>
</evidence>
<dbReference type="GO" id="GO:0016740">
    <property type="term" value="F:transferase activity"/>
    <property type="evidence" value="ECO:0007669"/>
    <property type="project" value="UniProtKB-KW"/>
</dbReference>
<protein>
    <submittedName>
        <fullName evidence="3">Type 1 glutamine amidotransferase</fullName>
    </submittedName>
</protein>
<comment type="similarity">
    <text evidence="1">Belongs to the peptidase C56 family.</text>
</comment>
<dbReference type="InterPro" id="IPR006286">
    <property type="entry name" value="C56_PfpI-like"/>
</dbReference>
<dbReference type="Gene3D" id="3.40.50.880">
    <property type="match status" value="1"/>
</dbReference>
<dbReference type="RefSeq" id="WP_123177869.1">
    <property type="nucleotide sequence ID" value="NZ_QWDD01000003.1"/>
</dbReference>
<dbReference type="OrthoDB" id="9792284at2"/>
<evidence type="ECO:0000256" key="1">
    <source>
        <dbReference type="ARBA" id="ARBA00008542"/>
    </source>
</evidence>
<keyword evidence="3" id="KW-0808">Transferase</keyword>
<dbReference type="AlphaFoldDB" id="A0A3M9XIX6"/>
<keyword evidence="4" id="KW-1185">Reference proteome</keyword>
<dbReference type="Pfam" id="PF01965">
    <property type="entry name" value="DJ-1_PfpI"/>
    <property type="match status" value="1"/>
</dbReference>
<dbReference type="PANTHER" id="PTHR42733:SF2">
    <property type="entry name" value="DJ-1_THIJ_PFPI FAMILY PROTEIN"/>
    <property type="match status" value="1"/>
</dbReference>
<dbReference type="CDD" id="cd03134">
    <property type="entry name" value="GATase1_PfpI_like"/>
    <property type="match status" value="1"/>
</dbReference>
<dbReference type="InterPro" id="IPR029062">
    <property type="entry name" value="Class_I_gatase-like"/>
</dbReference>
<proteinExistence type="inferred from homology"/>
<feature type="domain" description="DJ-1/PfpI" evidence="2">
    <location>
        <begin position="1"/>
        <end position="162"/>
    </location>
</feature>
<accession>A0A3M9XIX6</accession>